<proteinExistence type="predicted"/>
<accession>A0AAV4NKV1</accession>
<keyword evidence="1" id="KW-0175">Coiled coil</keyword>
<dbReference type="AlphaFoldDB" id="A0AAV4NKV1"/>
<protein>
    <submittedName>
        <fullName evidence="3">Uncharacterized protein</fullName>
    </submittedName>
</protein>
<sequence length="153" mass="17690">MEMNLARTLRQNRVESTGGETPPPSYEEAEAFDIMSKATTLEVYATHGNKMHYFVQEDPRRRTAHQIMSVEQELARMEMNLARTLMQNRVESTGTQTPPPSYDEVEAFDILSNATTLEVIATHGDKMYYFVRDDHKRVTHEIFSTEKELARFV</sequence>
<reference evidence="3 4" key="1">
    <citation type="submission" date="2021-06" db="EMBL/GenBank/DDBJ databases">
        <title>Caerostris extrusa draft genome.</title>
        <authorList>
            <person name="Kono N."/>
            <person name="Arakawa K."/>
        </authorList>
    </citation>
    <scope>NUCLEOTIDE SEQUENCE [LARGE SCALE GENOMIC DNA]</scope>
</reference>
<feature type="region of interest" description="Disordered" evidence="2">
    <location>
        <begin position="1"/>
        <end position="26"/>
    </location>
</feature>
<name>A0AAV4NKV1_CAEEX</name>
<gene>
    <name evidence="3" type="ORF">CEXT_520461</name>
</gene>
<comment type="caution">
    <text evidence="3">The sequence shown here is derived from an EMBL/GenBank/DDBJ whole genome shotgun (WGS) entry which is preliminary data.</text>
</comment>
<evidence type="ECO:0000256" key="2">
    <source>
        <dbReference type="SAM" id="MobiDB-lite"/>
    </source>
</evidence>
<feature type="compositionally biased region" description="Polar residues" evidence="2">
    <location>
        <begin position="9"/>
        <end position="19"/>
    </location>
</feature>
<dbReference type="EMBL" id="BPLR01003504">
    <property type="protein sequence ID" value="GIX85318.1"/>
    <property type="molecule type" value="Genomic_DNA"/>
</dbReference>
<dbReference type="Proteomes" id="UP001054945">
    <property type="component" value="Unassembled WGS sequence"/>
</dbReference>
<feature type="coiled-coil region" evidence="1">
    <location>
        <begin position="60"/>
        <end position="87"/>
    </location>
</feature>
<evidence type="ECO:0000256" key="1">
    <source>
        <dbReference type="SAM" id="Coils"/>
    </source>
</evidence>
<keyword evidence="4" id="KW-1185">Reference proteome</keyword>
<evidence type="ECO:0000313" key="3">
    <source>
        <dbReference type="EMBL" id="GIX85318.1"/>
    </source>
</evidence>
<evidence type="ECO:0000313" key="4">
    <source>
        <dbReference type="Proteomes" id="UP001054945"/>
    </source>
</evidence>
<organism evidence="3 4">
    <name type="scientific">Caerostris extrusa</name>
    <name type="common">Bark spider</name>
    <name type="synonym">Caerostris bankana</name>
    <dbReference type="NCBI Taxonomy" id="172846"/>
    <lineage>
        <taxon>Eukaryota</taxon>
        <taxon>Metazoa</taxon>
        <taxon>Ecdysozoa</taxon>
        <taxon>Arthropoda</taxon>
        <taxon>Chelicerata</taxon>
        <taxon>Arachnida</taxon>
        <taxon>Araneae</taxon>
        <taxon>Araneomorphae</taxon>
        <taxon>Entelegynae</taxon>
        <taxon>Araneoidea</taxon>
        <taxon>Araneidae</taxon>
        <taxon>Caerostris</taxon>
    </lineage>
</organism>